<gene>
    <name evidence="13" type="ORF">ABS24_01430</name>
</gene>
<keyword evidence="6 11" id="KW-0812">Transmembrane</keyword>
<dbReference type="InterPro" id="IPR012902">
    <property type="entry name" value="N_methyl_site"/>
</dbReference>
<evidence type="ECO:0000256" key="8">
    <source>
        <dbReference type="ARBA" id="ARBA00023136"/>
    </source>
</evidence>
<dbReference type="Gene3D" id="3.55.40.10">
    <property type="entry name" value="minor pseudopilin epsh domain"/>
    <property type="match status" value="1"/>
</dbReference>
<feature type="domain" description="General secretion pathway GspH" evidence="12">
    <location>
        <begin position="44"/>
        <end position="158"/>
    </location>
</feature>
<comment type="caution">
    <text evidence="13">The sequence shown here is derived from an EMBL/GenBank/DDBJ whole genome shotgun (WGS) entry which is preliminary data.</text>
</comment>
<evidence type="ECO:0000256" key="10">
    <source>
        <dbReference type="ARBA" id="ARBA00030775"/>
    </source>
</evidence>
<evidence type="ECO:0000259" key="12">
    <source>
        <dbReference type="Pfam" id="PF12019"/>
    </source>
</evidence>
<proteinExistence type="inferred from homology"/>
<keyword evidence="5" id="KW-0997">Cell inner membrane</keyword>
<dbReference type="InterPro" id="IPR045584">
    <property type="entry name" value="Pilin-like"/>
</dbReference>
<comment type="subcellular location">
    <subcellularLocation>
        <location evidence="1">Cell inner membrane</location>
        <topology evidence="1">Single-pass membrane protein</topology>
    </subcellularLocation>
</comment>
<dbReference type="NCBIfam" id="TIGR02532">
    <property type="entry name" value="IV_pilin_GFxxxE"/>
    <property type="match status" value="1"/>
</dbReference>
<accession>A0A0R2UBH0</accession>
<evidence type="ECO:0000256" key="4">
    <source>
        <dbReference type="ARBA" id="ARBA00022481"/>
    </source>
</evidence>
<evidence type="ECO:0000256" key="2">
    <source>
        <dbReference type="ARBA" id="ARBA00021549"/>
    </source>
</evidence>
<evidence type="ECO:0000256" key="1">
    <source>
        <dbReference type="ARBA" id="ARBA00004377"/>
    </source>
</evidence>
<evidence type="ECO:0000313" key="14">
    <source>
        <dbReference type="Proteomes" id="UP000051213"/>
    </source>
</evidence>
<evidence type="ECO:0000256" key="9">
    <source>
        <dbReference type="ARBA" id="ARBA00025772"/>
    </source>
</evidence>
<dbReference type="Proteomes" id="UP000051213">
    <property type="component" value="Unassembled WGS sequence"/>
</dbReference>
<evidence type="ECO:0000256" key="11">
    <source>
        <dbReference type="SAM" id="Phobius"/>
    </source>
</evidence>
<name>A0A0R2UBH0_9GAMM</name>
<dbReference type="Pfam" id="PF12019">
    <property type="entry name" value="GspH"/>
    <property type="match status" value="1"/>
</dbReference>
<keyword evidence="4" id="KW-0488">Methylation</keyword>
<dbReference type="AlphaFoldDB" id="A0A0R2UBH0"/>
<feature type="transmembrane region" description="Helical" evidence="11">
    <location>
        <begin position="12"/>
        <end position="34"/>
    </location>
</feature>
<dbReference type="Pfam" id="PF07963">
    <property type="entry name" value="N_methyl"/>
    <property type="match status" value="1"/>
</dbReference>
<dbReference type="GO" id="GO:0015627">
    <property type="term" value="C:type II protein secretion system complex"/>
    <property type="evidence" value="ECO:0007669"/>
    <property type="project" value="InterPro"/>
</dbReference>
<dbReference type="GO" id="GO:0005886">
    <property type="term" value="C:plasma membrane"/>
    <property type="evidence" value="ECO:0007669"/>
    <property type="project" value="UniProtKB-SubCell"/>
</dbReference>
<dbReference type="InterPro" id="IPR022346">
    <property type="entry name" value="T2SS_GspH"/>
</dbReference>
<keyword evidence="3" id="KW-1003">Cell membrane</keyword>
<reference evidence="13 14" key="1">
    <citation type="submission" date="2015-10" db="EMBL/GenBank/DDBJ databases">
        <title>Metagenome-Assembled Genomes uncover a global brackish microbiome.</title>
        <authorList>
            <person name="Hugerth L.W."/>
            <person name="Larsson J."/>
            <person name="Alneberg J."/>
            <person name="Lindh M.V."/>
            <person name="Legrand C."/>
            <person name="Pinhassi J."/>
            <person name="Andersson A.F."/>
        </authorList>
    </citation>
    <scope>NUCLEOTIDE SEQUENCE [LARGE SCALE GENOMIC DNA]</scope>
    <source>
        <strain evidence="13">BACL26 MAG-121220-bin70</strain>
    </source>
</reference>
<evidence type="ECO:0000256" key="3">
    <source>
        <dbReference type="ARBA" id="ARBA00022475"/>
    </source>
</evidence>
<comment type="similarity">
    <text evidence="9">Belongs to the GSP H family.</text>
</comment>
<dbReference type="SUPFAM" id="SSF54523">
    <property type="entry name" value="Pili subunits"/>
    <property type="match status" value="1"/>
</dbReference>
<dbReference type="InterPro" id="IPR018247">
    <property type="entry name" value="EF_Hand_1_Ca_BS"/>
</dbReference>
<dbReference type="GO" id="GO:0015628">
    <property type="term" value="P:protein secretion by the type II secretion system"/>
    <property type="evidence" value="ECO:0007669"/>
    <property type="project" value="InterPro"/>
</dbReference>
<organism evidence="13 14">
    <name type="scientific">SAR92 bacterium BACL26 MAG-121220-bin70</name>
    <dbReference type="NCBI Taxonomy" id="1655626"/>
    <lineage>
        <taxon>Bacteria</taxon>
        <taxon>Pseudomonadati</taxon>
        <taxon>Pseudomonadota</taxon>
        <taxon>Gammaproteobacteria</taxon>
        <taxon>Cellvibrionales</taxon>
        <taxon>Porticoccaceae</taxon>
        <taxon>SAR92 clade</taxon>
    </lineage>
</organism>
<keyword evidence="7 11" id="KW-1133">Transmembrane helix</keyword>
<evidence type="ECO:0000256" key="5">
    <source>
        <dbReference type="ARBA" id="ARBA00022519"/>
    </source>
</evidence>
<dbReference type="PROSITE" id="PS00018">
    <property type="entry name" value="EF_HAND_1"/>
    <property type="match status" value="1"/>
</dbReference>
<evidence type="ECO:0000313" key="13">
    <source>
        <dbReference type="EMBL" id="KRO96825.1"/>
    </source>
</evidence>
<evidence type="ECO:0000256" key="6">
    <source>
        <dbReference type="ARBA" id="ARBA00022692"/>
    </source>
</evidence>
<evidence type="ECO:0000256" key="7">
    <source>
        <dbReference type="ARBA" id="ARBA00022989"/>
    </source>
</evidence>
<dbReference type="EMBL" id="LICA01000033">
    <property type="protein sequence ID" value="KRO96825.1"/>
    <property type="molecule type" value="Genomic_DNA"/>
</dbReference>
<keyword evidence="8 11" id="KW-0472">Membrane</keyword>
<protein>
    <recommendedName>
        <fullName evidence="2">Type II secretion system protein H</fullName>
    </recommendedName>
    <alternativeName>
        <fullName evidence="10">General secretion pathway protein H</fullName>
    </alternativeName>
</protein>
<sequence>MNPQQEGFSLLELLICIGIASILISISLPSMIALTGKQSINSQVHEIRSALQLTRSLAVTNSNVWTLCTLNAEFECVKLGGLTLAVFRDDNKNREVDSDEWLRLNTPIKNLSVKLSASNRSYMRFKMTGSSKESGNFQVCALNSELDYGRQVIVYRSGRIRISQDNDGDGYDESASGAIHCATN</sequence>